<evidence type="ECO:0000259" key="1">
    <source>
        <dbReference type="Pfam" id="PF04326"/>
    </source>
</evidence>
<reference evidence="3" key="1">
    <citation type="submission" date="2016-08" db="EMBL/GenBank/DDBJ databases">
        <authorList>
            <person name="Varghese N."/>
            <person name="Submissions Spin"/>
        </authorList>
    </citation>
    <scope>NUCLEOTIDE SEQUENCE [LARGE SCALE GENOMIC DNA]</scope>
    <source>
        <strain evidence="3">HAMBI 2975</strain>
    </source>
</reference>
<dbReference type="InterPro" id="IPR038461">
    <property type="entry name" value="Schlafen_AlbA_2_dom_sf"/>
</dbReference>
<dbReference type="AlphaFoldDB" id="A0A1C3WNT6"/>
<protein>
    <submittedName>
        <fullName evidence="2">Putative DNA-binding domain-containing protein</fullName>
    </submittedName>
</protein>
<dbReference type="InterPro" id="IPR007421">
    <property type="entry name" value="Schlafen_AlbA_2_dom"/>
</dbReference>
<dbReference type="EMBL" id="FMAG01000006">
    <property type="protein sequence ID" value="SCB41595.1"/>
    <property type="molecule type" value="Genomic_DNA"/>
</dbReference>
<keyword evidence="3" id="KW-1185">Reference proteome</keyword>
<dbReference type="Gene3D" id="3.30.950.30">
    <property type="entry name" value="Schlafen, AAA domain"/>
    <property type="match status" value="1"/>
</dbReference>
<evidence type="ECO:0000313" key="3">
    <source>
        <dbReference type="Proteomes" id="UP000199101"/>
    </source>
</evidence>
<accession>A0A1C3WNT6</accession>
<feature type="domain" description="Schlafen AlbA-2" evidence="1">
    <location>
        <begin position="21"/>
        <end position="161"/>
    </location>
</feature>
<dbReference type="STRING" id="410764.GA0061103_5876"/>
<dbReference type="Proteomes" id="UP000199101">
    <property type="component" value="Unassembled WGS sequence"/>
</dbReference>
<evidence type="ECO:0000313" key="2">
    <source>
        <dbReference type="EMBL" id="SCB41595.1"/>
    </source>
</evidence>
<gene>
    <name evidence="2" type="ORF">GA0061103_5876</name>
</gene>
<dbReference type="PANTHER" id="PTHR30595">
    <property type="entry name" value="GLPR-RELATED TRANSCRIPTIONAL REPRESSOR"/>
    <property type="match status" value="1"/>
</dbReference>
<dbReference type="RefSeq" id="WP_092715596.1">
    <property type="nucleotide sequence ID" value="NZ_FMAG01000006.1"/>
</dbReference>
<keyword evidence="2" id="KW-0238">DNA-binding</keyword>
<dbReference type="Pfam" id="PF04326">
    <property type="entry name" value="SLFN_AlbA_2"/>
    <property type="match status" value="1"/>
</dbReference>
<name>A0A1C3WNT6_9HYPH</name>
<dbReference type="PANTHER" id="PTHR30595:SF6">
    <property type="entry name" value="SCHLAFEN ALBA-2 DOMAIN-CONTAINING PROTEIN"/>
    <property type="match status" value="1"/>
</dbReference>
<dbReference type="GO" id="GO:0003677">
    <property type="term" value="F:DNA binding"/>
    <property type="evidence" value="ECO:0007669"/>
    <property type="project" value="UniProtKB-KW"/>
</dbReference>
<proteinExistence type="predicted"/>
<sequence>MWDELLSGGEAAIERLLGRQEDLTLEFKANDLREPIFLDGSLSPAGKKILAKEASAFSNSAGGVIVFGVDCRSTDGIDQAELLTPISSLARAETSVRDAAAEFLQPRHTGIEVARIPSLADPTSGYIIVRVPRSDRRPHRSEAKGQKEYFKRIGSRSYPMEHYDIEDAFRRTTSPILILDTSFQESMSIGMTEKVFSFQFGLMNEGEVSAKSVSLQIWSLAGEAFGTSHYSTSRNEVSNYRGRQYIGAPSDFVIHPHETRMFHEFQLRLKRNPTSGEVRLGNSLLRSGCIRFCYAIGAENMRVAEQKCVLSDEQLAPLLNAHWG</sequence>
<dbReference type="OrthoDB" id="9768354at2"/>
<organism evidence="2 3">
    <name type="scientific">Rhizobium multihospitium</name>
    <dbReference type="NCBI Taxonomy" id="410764"/>
    <lineage>
        <taxon>Bacteria</taxon>
        <taxon>Pseudomonadati</taxon>
        <taxon>Pseudomonadota</taxon>
        <taxon>Alphaproteobacteria</taxon>
        <taxon>Hyphomicrobiales</taxon>
        <taxon>Rhizobiaceae</taxon>
        <taxon>Rhizobium/Agrobacterium group</taxon>
        <taxon>Rhizobium</taxon>
    </lineage>
</organism>